<dbReference type="Gene3D" id="3.20.20.140">
    <property type="entry name" value="Metal-dependent hydrolases"/>
    <property type="match status" value="1"/>
</dbReference>
<evidence type="ECO:0000256" key="6">
    <source>
        <dbReference type="ARBA" id="ARBA00022833"/>
    </source>
</evidence>
<sequence>MRFIDLHRHLEGSLRVATILELAHRDGHPLAAAPDPEHLLVARGPLGGLVPFLAKVDVAASAFPRAEDWQRGAREAVRDAADDGLDHLELRFSPWFIAQETGLAPEAVIDAVADGARAVPGLTVGLIGILLRDLGPENGLAQVNTLLSRRELFVAADLAGNEGGVPAVDFAPAFARARDAGLHVTVHAGEGAGPRSVWDAVRHLGAERIGHGVRAAEDPALLEHLASEGITLEVALTSNLHTGVAASYREHPVHALLAAGVPVALATDDPRASAITLSGEYTAAREQVGLSQAQIDRIRQDAERACF</sequence>
<evidence type="ECO:0000256" key="1">
    <source>
        <dbReference type="ARBA" id="ARBA00001947"/>
    </source>
</evidence>
<dbReference type="InterPro" id="IPR006330">
    <property type="entry name" value="Ado/ade_deaminase"/>
</dbReference>
<keyword evidence="5 8" id="KW-0378">Hydrolase</keyword>
<reference evidence="8 9" key="1">
    <citation type="submission" date="2021-05" db="EMBL/GenBank/DDBJ databases">
        <title>Kineosporia and Streptomyces sp. nov. two new marine actinobacteria isolated from Coral.</title>
        <authorList>
            <person name="Buangrab K."/>
            <person name="Sutthacheep M."/>
            <person name="Yeemin T."/>
            <person name="Harunari E."/>
            <person name="Igarashi Y."/>
            <person name="Kanchanasin P."/>
            <person name="Tanasupawat S."/>
            <person name="Phongsopitanun W."/>
        </authorList>
    </citation>
    <scope>NUCLEOTIDE SEQUENCE [LARGE SCALE GENOMIC DNA]</scope>
    <source>
        <strain evidence="8 9">J2-2</strain>
    </source>
</reference>
<gene>
    <name evidence="8" type="primary">add</name>
    <name evidence="8" type="ORF">KIH74_31200</name>
</gene>
<evidence type="ECO:0000259" key="7">
    <source>
        <dbReference type="Pfam" id="PF00962"/>
    </source>
</evidence>
<evidence type="ECO:0000256" key="3">
    <source>
        <dbReference type="ARBA" id="ARBA00012784"/>
    </source>
</evidence>
<evidence type="ECO:0000256" key="2">
    <source>
        <dbReference type="ARBA" id="ARBA00006676"/>
    </source>
</evidence>
<comment type="caution">
    <text evidence="8">The sequence shown here is derived from an EMBL/GenBank/DDBJ whole genome shotgun (WGS) entry which is preliminary data.</text>
</comment>
<comment type="similarity">
    <text evidence="2">Belongs to the metallo-dependent hydrolases superfamily. Adenosine and AMP deaminases family.</text>
</comment>
<evidence type="ECO:0000313" key="9">
    <source>
        <dbReference type="Proteomes" id="UP001197247"/>
    </source>
</evidence>
<dbReference type="InterPro" id="IPR001365">
    <property type="entry name" value="A_deaminase_dom"/>
</dbReference>
<organism evidence="8 9">
    <name type="scientific">Kineosporia corallincola</name>
    <dbReference type="NCBI Taxonomy" id="2835133"/>
    <lineage>
        <taxon>Bacteria</taxon>
        <taxon>Bacillati</taxon>
        <taxon>Actinomycetota</taxon>
        <taxon>Actinomycetes</taxon>
        <taxon>Kineosporiales</taxon>
        <taxon>Kineosporiaceae</taxon>
        <taxon>Kineosporia</taxon>
    </lineage>
</organism>
<evidence type="ECO:0000256" key="4">
    <source>
        <dbReference type="ARBA" id="ARBA00022723"/>
    </source>
</evidence>
<dbReference type="EMBL" id="JAHBAY010000017">
    <property type="protein sequence ID" value="MBT0773455.1"/>
    <property type="molecule type" value="Genomic_DNA"/>
</dbReference>
<keyword evidence="9" id="KW-1185">Reference proteome</keyword>
<keyword evidence="6" id="KW-0862">Zinc</keyword>
<dbReference type="EC" id="3.5.4.4" evidence="3"/>
<feature type="domain" description="Adenosine deaminase" evidence="7">
    <location>
        <begin position="5"/>
        <end position="307"/>
    </location>
</feature>
<dbReference type="RefSeq" id="WP_214159996.1">
    <property type="nucleotide sequence ID" value="NZ_JAHBAY010000017.1"/>
</dbReference>
<keyword evidence="4" id="KW-0479">Metal-binding</keyword>
<name>A0ABS5TRN5_9ACTN</name>
<evidence type="ECO:0000313" key="8">
    <source>
        <dbReference type="EMBL" id="MBT0773455.1"/>
    </source>
</evidence>
<dbReference type="GO" id="GO:0016787">
    <property type="term" value="F:hydrolase activity"/>
    <property type="evidence" value="ECO:0007669"/>
    <property type="project" value="UniProtKB-KW"/>
</dbReference>
<accession>A0ABS5TRN5</accession>
<comment type="cofactor">
    <cofactor evidence="1">
        <name>Zn(2+)</name>
        <dbReference type="ChEBI" id="CHEBI:29105"/>
    </cofactor>
</comment>
<dbReference type="SUPFAM" id="SSF51556">
    <property type="entry name" value="Metallo-dependent hydrolases"/>
    <property type="match status" value="1"/>
</dbReference>
<dbReference type="PANTHER" id="PTHR11409">
    <property type="entry name" value="ADENOSINE DEAMINASE"/>
    <property type="match status" value="1"/>
</dbReference>
<dbReference type="NCBIfam" id="TIGR01430">
    <property type="entry name" value="aden_deam"/>
    <property type="match status" value="1"/>
</dbReference>
<proteinExistence type="inferred from homology"/>
<protein>
    <recommendedName>
        <fullName evidence="3">adenosine deaminase</fullName>
        <ecNumber evidence="3">3.5.4.4</ecNumber>
    </recommendedName>
</protein>
<dbReference type="Pfam" id="PF00962">
    <property type="entry name" value="A_deaminase"/>
    <property type="match status" value="1"/>
</dbReference>
<dbReference type="InterPro" id="IPR032466">
    <property type="entry name" value="Metal_Hydrolase"/>
</dbReference>
<dbReference type="PANTHER" id="PTHR11409:SF43">
    <property type="entry name" value="ADENOSINE DEAMINASE"/>
    <property type="match status" value="1"/>
</dbReference>
<evidence type="ECO:0000256" key="5">
    <source>
        <dbReference type="ARBA" id="ARBA00022801"/>
    </source>
</evidence>
<dbReference type="Proteomes" id="UP001197247">
    <property type="component" value="Unassembled WGS sequence"/>
</dbReference>